<keyword evidence="2" id="KW-1185">Reference proteome</keyword>
<proteinExistence type="predicted"/>
<gene>
    <name evidence="1" type="ORF">GCM10008957_20560</name>
</gene>
<reference evidence="1" key="2">
    <citation type="submission" date="2020-09" db="EMBL/GenBank/DDBJ databases">
        <authorList>
            <person name="Sun Q."/>
            <person name="Ohkuma M."/>
        </authorList>
    </citation>
    <scope>NUCLEOTIDE SEQUENCE</scope>
    <source>
        <strain evidence="1">JCM 31311</strain>
    </source>
</reference>
<dbReference type="AlphaFoldDB" id="A0A918C5N2"/>
<comment type="caution">
    <text evidence="1">The sequence shown here is derived from an EMBL/GenBank/DDBJ whole genome shotgun (WGS) entry which is preliminary data.</text>
</comment>
<reference evidence="1" key="1">
    <citation type="journal article" date="2014" name="Int. J. Syst. Evol. Microbiol.">
        <title>Complete genome sequence of Corynebacterium casei LMG S-19264T (=DSM 44701T), isolated from a smear-ripened cheese.</title>
        <authorList>
            <consortium name="US DOE Joint Genome Institute (JGI-PGF)"/>
            <person name="Walter F."/>
            <person name="Albersmeier A."/>
            <person name="Kalinowski J."/>
            <person name="Ruckert C."/>
        </authorList>
    </citation>
    <scope>NUCLEOTIDE SEQUENCE</scope>
    <source>
        <strain evidence="1">JCM 31311</strain>
    </source>
</reference>
<evidence type="ECO:0000313" key="1">
    <source>
        <dbReference type="EMBL" id="GGR07762.1"/>
    </source>
</evidence>
<name>A0A918C5N2_9DEIO</name>
<dbReference type="RefSeq" id="WP_189090006.1">
    <property type="nucleotide sequence ID" value="NZ_BMQL01000009.1"/>
</dbReference>
<evidence type="ECO:0000313" key="2">
    <source>
        <dbReference type="Proteomes" id="UP000603865"/>
    </source>
</evidence>
<protein>
    <submittedName>
        <fullName evidence="1">Uncharacterized protein</fullName>
    </submittedName>
</protein>
<sequence>MASKPKAPRFGFVVAADAKVVESSPAEEAVTGVQAIEETPEAVAVAPAEAAAPVVSAPSRTRTTPALPRVAAVPVPAPEALPPAVPSAPVREERRAFSTRLRPSLKRSLDAFVMELKMAGWPVSQEVVLESLVRRLRDDEALRAGVTAELTGAGRED</sequence>
<accession>A0A918C5N2</accession>
<dbReference type="EMBL" id="BMQL01000009">
    <property type="protein sequence ID" value="GGR07762.1"/>
    <property type="molecule type" value="Genomic_DNA"/>
</dbReference>
<dbReference type="Proteomes" id="UP000603865">
    <property type="component" value="Unassembled WGS sequence"/>
</dbReference>
<organism evidence="1 2">
    <name type="scientific">Deinococcus ruber</name>
    <dbReference type="NCBI Taxonomy" id="1848197"/>
    <lineage>
        <taxon>Bacteria</taxon>
        <taxon>Thermotogati</taxon>
        <taxon>Deinococcota</taxon>
        <taxon>Deinococci</taxon>
        <taxon>Deinococcales</taxon>
        <taxon>Deinococcaceae</taxon>
        <taxon>Deinococcus</taxon>
    </lineage>
</organism>